<dbReference type="SUPFAM" id="SSF51430">
    <property type="entry name" value="NAD(P)-linked oxidoreductase"/>
    <property type="match status" value="1"/>
</dbReference>
<keyword evidence="1" id="KW-0732">Signal</keyword>
<dbReference type="AlphaFoldDB" id="A0A0G4HS41"/>
<dbReference type="PANTHER" id="PTHR43147">
    <property type="entry name" value="PROTEIN TAS"/>
    <property type="match status" value="1"/>
</dbReference>
<dbReference type="InterPro" id="IPR023210">
    <property type="entry name" value="NADP_OxRdtase_dom"/>
</dbReference>
<evidence type="ECO:0000313" key="3">
    <source>
        <dbReference type="EMBL" id="CEM47132.1"/>
    </source>
</evidence>
<accession>A0A0G4HS41</accession>
<dbReference type="PANTHER" id="PTHR43147:SF2">
    <property type="entry name" value="NADP-DEPENDENT OXIDOREDUCTASE DOMAIN-CONTAINING PROTEIN"/>
    <property type="match status" value="1"/>
</dbReference>
<dbReference type="InterPro" id="IPR036812">
    <property type="entry name" value="NAD(P)_OxRdtase_dom_sf"/>
</dbReference>
<evidence type="ECO:0000259" key="2">
    <source>
        <dbReference type="Pfam" id="PF00248"/>
    </source>
</evidence>
<dbReference type="EMBL" id="CDMZ01003653">
    <property type="protein sequence ID" value="CEM47132.1"/>
    <property type="molecule type" value="Genomic_DNA"/>
</dbReference>
<dbReference type="PhylomeDB" id="A0A0G4HS41"/>
<dbReference type="Pfam" id="PF00248">
    <property type="entry name" value="Aldo_ket_red"/>
    <property type="match status" value="1"/>
</dbReference>
<dbReference type="VEuPathDB" id="CryptoDB:Cvel_8200"/>
<feature type="chain" id="PRO_5005191708" description="NADP-dependent oxidoreductase domain-containing protein" evidence="1">
    <location>
        <begin position="28"/>
        <end position="481"/>
    </location>
</feature>
<feature type="domain" description="NADP-dependent oxidoreductase" evidence="2">
    <location>
        <begin position="155"/>
        <end position="463"/>
    </location>
</feature>
<dbReference type="CDD" id="cd19093">
    <property type="entry name" value="AKR_AtPLR-like"/>
    <property type="match status" value="1"/>
</dbReference>
<name>A0A0G4HS41_9ALVE</name>
<gene>
    <name evidence="3" type="ORF">Cvel_8200</name>
</gene>
<organism evidence="3">
    <name type="scientific">Chromera velia CCMP2878</name>
    <dbReference type="NCBI Taxonomy" id="1169474"/>
    <lineage>
        <taxon>Eukaryota</taxon>
        <taxon>Sar</taxon>
        <taxon>Alveolata</taxon>
        <taxon>Colpodellida</taxon>
        <taxon>Chromeraceae</taxon>
        <taxon>Chromera</taxon>
    </lineage>
</organism>
<protein>
    <recommendedName>
        <fullName evidence="2">NADP-dependent oxidoreductase domain-containing protein</fullName>
    </recommendedName>
</protein>
<dbReference type="Gene3D" id="3.20.20.100">
    <property type="entry name" value="NADP-dependent oxidoreductase domain"/>
    <property type="match status" value="1"/>
</dbReference>
<evidence type="ECO:0000256" key="1">
    <source>
        <dbReference type="SAM" id="SignalP"/>
    </source>
</evidence>
<feature type="signal peptide" evidence="1">
    <location>
        <begin position="1"/>
        <end position="27"/>
    </location>
</feature>
<sequence>MQGFSLRDAFPLRGALCLLFLLRRAAASGSFFSCFLRPSPHPGILCGGDGRSVLNSETGAAESFYSEAEGRSTSSLSLSQLNKASDASCLSSRRPEATDLRSRRGGILQRFGVGAFGALGVPLLRGFPTAYAGGSLQTGGQMGTVKVGDSLEVSRLGVGTWSWGNKILWGYDESMDGQLQDAFDEIVRGGVNWFDSADSYGTGKITGRAETLLGRFARENRNGRAGENVKVFTKFAPYPFRVGRESMVTAVDEACARLGRSKIEVGQLHWIPPGGWQLREYLDGLAYCVRERGTLGAVGVSNCGPKELKQIAKRLKDLGVPLVSNQVQFSLVSRLPETSGLLNECADMGIRLIGYSPLCLGLLTGKFSQQPAEPKQSLPSGLRSVVFPSLLSKTEGLQATLREISAAQSKKTGVSVTPAAVAISWVLSKDVLCLVGVKNANQSVENLKAAGLKLDEGELRALDDESRGLGNLAQQNIFQTA</sequence>
<proteinExistence type="predicted"/>
<reference evidence="3" key="1">
    <citation type="submission" date="2014-11" db="EMBL/GenBank/DDBJ databases">
        <authorList>
            <person name="Otto D Thomas"/>
            <person name="Naeem Raeece"/>
        </authorList>
    </citation>
    <scope>NUCLEOTIDE SEQUENCE</scope>
</reference>